<gene>
    <name evidence="1" type="ORF">U27_01918</name>
</gene>
<dbReference type="AlphaFoldDB" id="A0A0S6W9H1"/>
<dbReference type="Proteomes" id="UP000030661">
    <property type="component" value="Unassembled WGS sequence"/>
</dbReference>
<protein>
    <submittedName>
        <fullName evidence="1">Uncharacterized protein</fullName>
    </submittedName>
</protein>
<reference evidence="1" key="1">
    <citation type="journal article" date="2015" name="PeerJ">
        <title>First genomic representation of candidate bacterial phylum KSB3 points to enhanced environmental sensing as a trigger of wastewater bulking.</title>
        <authorList>
            <person name="Sekiguchi Y."/>
            <person name="Ohashi A."/>
            <person name="Parks D.H."/>
            <person name="Yamauchi T."/>
            <person name="Tyson G.W."/>
            <person name="Hugenholtz P."/>
        </authorList>
    </citation>
    <scope>NUCLEOTIDE SEQUENCE [LARGE SCALE GENOMIC DNA]</scope>
</reference>
<accession>A0A0S6W9H1</accession>
<sequence>MNELVREWIDRAEGDYHSALYQGSGAASRSDHEETQTHFKKNIEYRKIIRR</sequence>
<organism evidence="1">
    <name type="scientific">Vecturithrix granuli</name>
    <dbReference type="NCBI Taxonomy" id="1499967"/>
    <lineage>
        <taxon>Bacteria</taxon>
        <taxon>Candidatus Moduliflexota</taxon>
        <taxon>Candidatus Vecturitrichia</taxon>
        <taxon>Candidatus Vecturitrichales</taxon>
        <taxon>Candidatus Vecturitrichaceae</taxon>
        <taxon>Candidatus Vecturithrix</taxon>
    </lineage>
</organism>
<keyword evidence="2" id="KW-1185">Reference proteome</keyword>
<dbReference type="HOGENOM" id="CLU_3095940_0_0_0"/>
<evidence type="ECO:0000313" key="1">
    <source>
        <dbReference type="EMBL" id="GAK55087.1"/>
    </source>
</evidence>
<evidence type="ECO:0000313" key="2">
    <source>
        <dbReference type="Proteomes" id="UP000030661"/>
    </source>
</evidence>
<proteinExistence type="predicted"/>
<dbReference type="EMBL" id="DF820463">
    <property type="protein sequence ID" value="GAK55087.1"/>
    <property type="molecule type" value="Genomic_DNA"/>
</dbReference>
<name>A0A0S6W9H1_VECG1</name>